<dbReference type="PROSITE" id="PS50184">
    <property type="entry name" value="VWFC_2"/>
    <property type="match status" value="1"/>
</dbReference>
<protein>
    <recommendedName>
        <fullName evidence="1">VWFC domain-containing protein</fullName>
    </recommendedName>
</protein>
<evidence type="ECO:0000313" key="2">
    <source>
        <dbReference type="EMBL" id="VDI24006.1"/>
    </source>
</evidence>
<proteinExistence type="predicted"/>
<reference evidence="2" key="1">
    <citation type="submission" date="2018-11" db="EMBL/GenBank/DDBJ databases">
        <authorList>
            <person name="Alioto T."/>
            <person name="Alioto T."/>
        </authorList>
    </citation>
    <scope>NUCLEOTIDE SEQUENCE</scope>
</reference>
<gene>
    <name evidence="2" type="ORF">MGAL_10B002100</name>
</gene>
<organism evidence="2 3">
    <name type="scientific">Mytilus galloprovincialis</name>
    <name type="common">Mediterranean mussel</name>
    <dbReference type="NCBI Taxonomy" id="29158"/>
    <lineage>
        <taxon>Eukaryota</taxon>
        <taxon>Metazoa</taxon>
        <taxon>Spiralia</taxon>
        <taxon>Lophotrochozoa</taxon>
        <taxon>Mollusca</taxon>
        <taxon>Bivalvia</taxon>
        <taxon>Autobranchia</taxon>
        <taxon>Pteriomorphia</taxon>
        <taxon>Mytilida</taxon>
        <taxon>Mytiloidea</taxon>
        <taxon>Mytilidae</taxon>
        <taxon>Mytilinae</taxon>
        <taxon>Mytilus</taxon>
    </lineage>
</organism>
<dbReference type="PROSITE" id="PS01208">
    <property type="entry name" value="VWFC_1"/>
    <property type="match status" value="1"/>
</dbReference>
<dbReference type="Proteomes" id="UP000596742">
    <property type="component" value="Unassembled WGS sequence"/>
</dbReference>
<accession>A0A8B6DV87</accession>
<dbReference type="OrthoDB" id="6106445at2759"/>
<dbReference type="SUPFAM" id="SSF57603">
    <property type="entry name" value="FnI-like domain"/>
    <property type="match status" value="1"/>
</dbReference>
<feature type="domain" description="VWFC" evidence="1">
    <location>
        <begin position="32"/>
        <end position="97"/>
    </location>
</feature>
<evidence type="ECO:0000313" key="3">
    <source>
        <dbReference type="Proteomes" id="UP000596742"/>
    </source>
</evidence>
<dbReference type="InterPro" id="IPR001007">
    <property type="entry name" value="VWF_dom"/>
</dbReference>
<feature type="non-terminal residue" evidence="2">
    <location>
        <position position="1"/>
    </location>
</feature>
<dbReference type="EMBL" id="UYJE01003999">
    <property type="protein sequence ID" value="VDI24006.1"/>
    <property type="molecule type" value="Genomic_DNA"/>
</dbReference>
<dbReference type="AlphaFoldDB" id="A0A8B6DV87"/>
<dbReference type="SMART" id="SM00214">
    <property type="entry name" value="VWC"/>
    <property type="match status" value="1"/>
</dbReference>
<name>A0A8B6DV87_MYTGA</name>
<comment type="caution">
    <text evidence="2">The sequence shown here is derived from an EMBL/GenBank/DDBJ whole genome shotgun (WGS) entry which is preliminary data.</text>
</comment>
<keyword evidence="3" id="KW-1185">Reference proteome</keyword>
<evidence type="ECO:0000259" key="1">
    <source>
        <dbReference type="PROSITE" id="PS50184"/>
    </source>
</evidence>
<sequence>CPTFANTPPNWQLVKSNEGCCHPDYLFGVGEPACNYGGKEYKQNETWSDGCTFICVCTDAMNGLYQCKEKCPKWDLPDVCHWNPAPPGKCCRQPECPPPYVITGYPDN</sequence>